<dbReference type="EMBL" id="KY425629">
    <property type="protein sequence ID" value="APT69540.1"/>
    <property type="molecule type" value="Viral_cRNA"/>
</dbReference>
<reference evidence="34" key="3">
    <citation type="submission" date="2015-04" db="EMBL/GenBank/DDBJ databases">
        <authorList>
            <person name="Das S.R."/>
            <person name="Halpin R.A."/>
            <person name="Lin X."/>
            <person name="Fedorova N."/>
            <person name="Tsitrin T."/>
            <person name="Puri V."/>
            <person name="Stockwell T."/>
            <person name="Amedeo P."/>
            <person name="Bishop B."/>
            <person name="Gupta N."/>
            <person name="Katzel D."/>
            <person name="Schobel S."/>
            <person name="Shrivastava S."/>
            <person name="Alfson K."/>
            <person name="Wentworth D.E."/>
            <person name="Griffiths A."/>
        </authorList>
    </citation>
    <scope>NUCLEOTIDE SEQUENCE [LARGE SCALE GENOMIC DNA]</scope>
</reference>
<evidence type="ECO:0000256" key="14">
    <source>
        <dbReference type="ARBA" id="ARBA00023200"/>
    </source>
</evidence>
<dbReference type="InterPro" id="IPR001611">
    <property type="entry name" value="Leu-rich_rpt"/>
</dbReference>
<reference evidence="30" key="8">
    <citation type="submission" date="2017-01" db="EMBL/GenBank/DDBJ databases">
        <authorList>
            <person name="Mah S.A."/>
            <person name="Swanson W.J."/>
            <person name="Moy G.W."/>
            <person name="Vacquier V.D."/>
        </authorList>
    </citation>
    <scope>NUCLEOTIDE SEQUENCE</scope>
    <source>
        <strain evidence="30">IRF0169</strain>
    </source>
</reference>
<keyword evidence="15" id="KW-0511">Multifunctional enzyme</keyword>
<evidence type="ECO:0000313" key="29">
    <source>
        <dbReference type="EMBL" id="APQ46235.1"/>
    </source>
</evidence>
<evidence type="ECO:0000256" key="21">
    <source>
        <dbReference type="PIRNR" id="PIRNR037548"/>
    </source>
</evidence>
<comment type="catalytic activity">
    <reaction evidence="19">
        <text>a 5'-end (5'-triphosphoguanosine)-adenylyl-adenylyl-cytidylyl-adenosine in mRNA + 2 S-adenosyl-L-methionine = a 5'-end (N(7)-methyl 5'-triphosphoguanosine)-(2'-O-methyladenylyl)-adenylyl-cytidylyl-adenosine in mRNA + 2 S-adenosyl-L-homocysteine + H(+)</text>
        <dbReference type="Rhea" id="RHEA:65376"/>
        <dbReference type="Rhea" id="RHEA-COMP:16797"/>
        <dbReference type="Rhea" id="RHEA-COMP:16798"/>
        <dbReference type="ChEBI" id="CHEBI:15378"/>
        <dbReference type="ChEBI" id="CHEBI:57856"/>
        <dbReference type="ChEBI" id="CHEBI:59789"/>
        <dbReference type="ChEBI" id="CHEBI:156483"/>
        <dbReference type="ChEBI" id="CHEBI:156484"/>
        <dbReference type="EC" id="2.1.1.375"/>
    </reaction>
</comment>
<dbReference type="Proteomes" id="UP000137769">
    <property type="component" value="Genome"/>
</dbReference>
<evidence type="ECO:0000256" key="16">
    <source>
        <dbReference type="ARBA" id="ARBA00024494"/>
    </source>
</evidence>
<reference evidence="31" key="10">
    <citation type="journal article" date="2018" name="Dong Wu Xue Yan Jiu">
        <title>Development and characterization of a guinea pig model for Marburg virus.</title>
        <authorList>
            <person name="Wong G."/>
            <person name="Cao W.G."/>
            <person name="He S.H."/>
            <person name="Zhang Z.R."/>
            <person name="Zhu W.J."/>
            <person name="Moffat E."/>
            <person name="Ebihara H."/>
            <person name="Embury-Hyatt C."/>
            <person name="Qiu X.G."/>
        </authorList>
    </citation>
    <scope>NUCLEOTIDE SEQUENCE</scope>
    <source>
        <strain evidence="31">NML/C.porcellus-lab/AGO/2005/Ang-GA-P2</strain>
    </source>
</reference>
<evidence type="ECO:0000256" key="2">
    <source>
        <dbReference type="ARBA" id="ARBA00022484"/>
    </source>
</evidence>
<evidence type="ECO:0000313" key="25">
    <source>
        <dbReference type="EMBL" id="AKB09575.1"/>
    </source>
</evidence>
<dbReference type="PIRSF" id="PIRSF037548">
    <property type="entry name" value="RNA_pol_Filoviridae"/>
    <property type="match status" value="1"/>
</dbReference>
<dbReference type="Proteomes" id="UP000155864">
    <property type="component" value="Genome"/>
</dbReference>
<comment type="function">
    <text evidence="1 21">RNA-directed RNA polymerase that catalyzes the replication of viral genomic RNA. The template is composed of the viral RNA tightly encapsidated by the nucleoprotein (N). The replicase mode is dependent on intracellular N protein concentration. In this mode, the polymerase replicates the whole viral genome without recognizing transcriptional signals, and the replicated genome is not caped or polyadenylated.</text>
</comment>
<dbReference type="GO" id="GO:0003968">
    <property type="term" value="F:RNA-directed RNA polymerase activity"/>
    <property type="evidence" value="ECO:0007669"/>
    <property type="project" value="UniProtKB-UniRule"/>
</dbReference>
<gene>
    <name evidence="24" type="primary">L</name>
    <name evidence="27" type="ORF">AN222_00007</name>
    <name evidence="26" type="ORF">DF49_50517gpL</name>
    <name evidence="25" type="ORF">DH33_45405gpL</name>
</gene>
<dbReference type="Proteomes" id="UP000133031">
    <property type="component" value="Genome"/>
</dbReference>
<evidence type="ECO:0000313" key="30">
    <source>
        <dbReference type="EMBL" id="APT69540.1"/>
    </source>
</evidence>
<reference evidence="32" key="4">
    <citation type="submission" date="2015-05" db="EMBL/GenBank/DDBJ databases">
        <authorList>
            <person name="Wentworth D.E."/>
            <person name="Halpin R.A."/>
            <person name="Lin X."/>
            <person name="Akopov A."/>
            <person name="Mohan M."/>
            <person name="Fedorova N."/>
            <person name="Tsitrin T."/>
            <person name="Puri V."/>
            <person name="Stockwell T."/>
            <person name="Amedeo P."/>
            <person name="Bishop B."/>
            <person name="Gupta N."/>
            <person name="Katzel D."/>
            <person name="Schobel S."/>
            <person name="Shrivastava S."/>
            <person name="Brasel T."/>
            <person name="Yun N."/>
            <person name="Tigabu B."/>
            <person name="Paessler S."/>
            <person name="Barrett A."/>
        </authorList>
    </citation>
    <scope>NUCLEOTIDE SEQUENCE [LARGE SCALE GENOMIC DNA]</scope>
</reference>
<dbReference type="EC" id="2.1.1.-" evidence="21"/>
<dbReference type="GO" id="GO:0030430">
    <property type="term" value="C:host cell cytoplasm"/>
    <property type="evidence" value="ECO:0007669"/>
    <property type="project" value="UniProtKB-SubCell"/>
</dbReference>
<dbReference type="EC" id="2.7.7.88" evidence="21"/>
<keyword evidence="14 21" id="KW-1035">Host cytoplasm</keyword>
<dbReference type="SMR" id="A0A077D0Y9"/>
<proteinExistence type="predicted"/>
<feature type="domain" description="Mononegavirus-type SAM-dependent 2'-O-MTase" evidence="23">
    <location>
        <begin position="1921"/>
        <end position="2118"/>
    </location>
</feature>
<dbReference type="InterPro" id="IPR025786">
    <property type="entry name" value="Mononega_L_MeTrfase"/>
</dbReference>
<feature type="domain" description="RdRp catalytic" evidence="22">
    <location>
        <begin position="628"/>
        <end position="812"/>
    </location>
</feature>
<keyword evidence="12 21" id="KW-0693">Viral RNA replication</keyword>
<dbReference type="Pfam" id="PF00946">
    <property type="entry name" value="Mononeg_RNA_pol"/>
    <property type="match status" value="1"/>
</dbReference>
<evidence type="ECO:0000256" key="4">
    <source>
        <dbReference type="ARBA" id="ARBA00022664"/>
    </source>
</evidence>
<dbReference type="GO" id="GO:0004482">
    <property type="term" value="F:mRNA 5'-cap (guanine-N7-)-methyltransferase activity"/>
    <property type="evidence" value="ECO:0007669"/>
    <property type="project" value="UniProtKB-UniRule"/>
</dbReference>
<dbReference type="PROSITE" id="PS50526">
    <property type="entry name" value="RDRP_SSRNA_NEG_NONSEG"/>
    <property type="match status" value="1"/>
</dbReference>
<reference evidence="26" key="5">
    <citation type="submission" date="2015-05" db="EMBL/GenBank/DDBJ databases">
        <authorList>
            <person name="Wentworth D.E."/>
            <person name="Shabman R."/>
            <person name="Halpin R.A."/>
            <person name="Lin X."/>
            <person name="Akopov A."/>
            <person name="Mohan M."/>
            <person name="Fedorova N."/>
            <person name="Tsitrin T."/>
            <person name="Puri V."/>
            <person name="Stockwell T."/>
            <person name="Amedeo P."/>
            <person name="Bishop B."/>
            <person name="Gupta N."/>
            <person name="Katzel D."/>
            <person name="Schobel S."/>
            <person name="Shrivastava S."/>
            <person name="Brasel T."/>
            <person name="Yun N."/>
            <person name="Tigabu B."/>
            <person name="Paessler S."/>
            <person name="Barrett A."/>
        </authorList>
    </citation>
    <scope>NUCLEOTIDE SEQUENCE</scope>
    <source>
        <strain evidence="26">Marburg virus/H.sapiens-tc/AGO/2005/Angola-200501379</strain>
    </source>
</reference>
<dbReference type="InterPro" id="IPR039736">
    <property type="entry name" value="L_poly_C"/>
</dbReference>
<evidence type="ECO:0000313" key="32">
    <source>
        <dbReference type="Proteomes" id="UP000133031"/>
    </source>
</evidence>
<dbReference type="EC" id="3.6.1.-" evidence="21"/>
<evidence type="ECO:0000256" key="11">
    <source>
        <dbReference type="ARBA" id="ARBA00022844"/>
    </source>
</evidence>
<reference evidence="28" key="6">
    <citation type="journal article" date="2016" name="Sci. Rep.">
        <title>A hamster model for Marburg virus infection accurately recapitulates Marburg hemorrhagic fever.</title>
        <authorList>
            <person name="Marzi A."/>
            <person name="Banadyga L."/>
            <person name="Haddock E."/>
            <person name="Thomas T."/>
            <person name="Shen K."/>
            <person name="Horne E.J."/>
            <person name="Scott D.P."/>
            <person name="Feldmann H."/>
            <person name="Ebihara H."/>
        </authorList>
    </citation>
    <scope>NUCLEOTIDE SEQUENCE</scope>
    <source>
        <strain evidence="28">Marburg virus/H.sapiens-tc/AGO/2005/Angola-368</strain>
        <strain evidence="29">Marburg virus/RML-IRF/M.auratus-lab/AGO/2005/Angola-368-HA</strain>
    </source>
</reference>
<dbReference type="GO" id="GO:0044423">
    <property type="term" value="C:virion component"/>
    <property type="evidence" value="ECO:0007669"/>
    <property type="project" value="UniProtKB-KW"/>
</dbReference>
<dbReference type="NCBIfam" id="TIGR04198">
    <property type="entry name" value="paramyx_RNAcap"/>
    <property type="match status" value="1"/>
</dbReference>
<keyword evidence="11 21" id="KW-0946">Virion</keyword>
<evidence type="ECO:0000313" key="34">
    <source>
        <dbReference type="Proteomes" id="UP000155864"/>
    </source>
</evidence>
<dbReference type="EMBL" id="KU978782">
    <property type="protein sequence ID" value="AMZ00484.1"/>
    <property type="molecule type" value="Viral_cRNA"/>
</dbReference>
<evidence type="ECO:0000259" key="22">
    <source>
        <dbReference type="PROSITE" id="PS50526"/>
    </source>
</evidence>
<keyword evidence="2 21" id="KW-0696">RNA-directed RNA polymerase</keyword>
<dbReference type="PROSITE" id="PS51590">
    <property type="entry name" value="SAM_MT_MNV_L"/>
    <property type="match status" value="1"/>
</dbReference>
<dbReference type="InterPro" id="IPR026890">
    <property type="entry name" value="Mononeg_mRNAcap"/>
</dbReference>
<evidence type="ECO:0000256" key="17">
    <source>
        <dbReference type="ARBA" id="ARBA00024499"/>
    </source>
</evidence>
<reference evidence="31" key="9">
    <citation type="submission" date="2017-09" db="EMBL/GenBank/DDBJ databases">
        <authorList>
            <person name="Ehlers B."/>
            <person name="Leendertz F.H."/>
        </authorList>
    </citation>
    <scope>NUCLEOTIDE SEQUENCE</scope>
    <source>
        <strain evidence="31">NML/C.porcellus-lab/AGO/2005/Ang-GA-P2</strain>
    </source>
</reference>
<keyword evidence="10 21" id="KW-0067">ATP-binding</keyword>
<evidence type="ECO:0000256" key="19">
    <source>
        <dbReference type="ARBA" id="ARBA00047370"/>
    </source>
</evidence>
<evidence type="ECO:0000259" key="23">
    <source>
        <dbReference type="PROSITE" id="PS51590"/>
    </source>
</evidence>
<evidence type="ECO:0000313" key="31">
    <source>
        <dbReference type="EMBL" id="AWO14200.1"/>
    </source>
</evidence>
<sequence>MQHPTQYPDARLSSPIILDQCDLLARSLGLYSHYSHNPKLRNCRIPHHIYRLRNSTALKTFLQNCSILTVPFHSIWDHILTSIQYDAINHVDDFKYLLPSELVKYANWDNEFLKAYLNKILGLNHVFPTSARSQCEDFSPKENPYYWGMLLLVHLSQLARRIKGQRGSLRSNWKFIGTDLELFGIADFVIFKVPVKTIIRNAVSLQASKPGLRVWYRDQNLTPYLCDDEFIVSVASYECFIMIKDVFIERYNTWEICARAWLEDSDGADYPPLDVLGELYNQGDQIIAMYLEDGFKLIKHLEPLCVSCIQTHGIFTPRKYWFQSQMIKSYYDELCCLNLKLQISDNKAECAQNFIKTIIQAKLTPQQYCELFSLQKHWGHPVLYNDVALDKVKKHAQSTKILKPKVMFETFCVFKFIVAKNHYHSQGSWYKTTHDLHLTPYLRQHIVSNSFPSQAEIYQHLWEWYFVEHEPLFSTKIISDLSIFIKDRATAVNQECWDSVFDRSVLGYNPPVRFQSKRVPEQFLGQADFSLNQILDFAEKLEYLAPSYRNFSFSLKEKELNIGRTFGKLPYRVRNVQTLAEALLADGLAKAFPSNMMVVTEREQKEALLHQASWHHNSASIGENAIVRGASFVTDLEKYNLAFRYEFTRHFIDYCNRCYGVKNLFDWMHFLIPLCYMHVSDFYSPPHCVTEDNRNNPPDCANAYHYHLGGIEGLQQKLWTCISCAQITLVELKTKLKLKSSVMGDNQCITTLSLFPVDAPNDYQENEAELNAARVAVELAITTGYSGIFLKPEETFVHSGFIYFGKKQYLNGVQLPQSLKTMARCGPLSDSIFDDLQGSLASIGTSFERGTSETRHIFPSRWIASFHSMLAINLLNQNHLGFPLGFNIDISCFKKPLTFSEKLIALITPQVLGGLSFLNPEKLFYRNISDPLTSGLFQLKNALEFLEKEELFYILIAKKPGLADASDFVMNPLGLNVPGSREIITFLRQTVRENITITSQNRIINSLFHIGSDLEDQRVCEWLLSSNPVMSRFAADIFSRTPSGKRLQVLGYLEGTRTLLASRTISLTTEGTMLMKLRELTRNRWKSWFSYIDALDDDLSESLEKFTCTVDVANFLRAYSWSDVLKGKRLIGATLPCLLEQFKVKWINLSEDLREQFNLSSDAESTINFLPYDCKELRLGGSNDTELNYVSCALDRKVVQKHPSVNRLAWTIGNRAPYIGSRTEDKIGYPPLRVNCPSAALKEAIEMVSRLLWVTQGTADREKLLIPLLNSRVNLDYQTVLNFLPTHYSGNIVHRYNDQYGQHSFMANRMSNTSTRAIISTNTLGKYAGGGQAAIDSNIIFQNTINLGVAVLDIALSLAKLSSSSNVTFRLMLSKCCTRHVPSEYLFFDKPLDVDLNKYMDNELVYDNDPLCSGIKGRLGRVSRSTLSLSLNVSDIGSYDFPTIAAWTLGETIVGSIFSDESSQSTDPISSGCTKTFVTHFLVYPVESIFYAFGANLIVESLSLNRIKSIKNLSDLTFLISSTIRNLSHRSLRILQSTFRHELVLTRLAHHIPLISLMLGGSAGEKSSSDAVRLFLTASYQNFINNFSCLIKKGQSSLPVWLYFPSEGQQLKPILKILQRLSDLFSPDKVQKRKILADTCYPVDSFWVYPSKSTRTNHYYASLNYWRDKANKVKNTPFSHLINCSFLELSSHTISVPSNQQMTNSKYIVHPENIPETNARTELMNYGSTTLQGMDIKMPLSEQNLVENCRPSKGIRCKDNQKIIKHDQRYGKKESSSQQMLPKDNMQTPAYIHGSSPSQTIIKSLDVHEDFDASKVILNSETNNPNLTDCTLNTKFLTTLTGTEILGTSPLQPSRYSSTSKERSLLSREQASYLYVDCSNIPSISLDPGFRNMSDQNQVQMLINAYKRDLHACFDSNQFCRFTGVVSSMHYKLYDLLPPGELRKAICLAEGEGSGARLLLKWKETDYLFFNTLATDSQQEAEILSGRVIPRMLYNIDKLSVLLESRRLILNNLTIQITDITNPLWLDSVIQYLPEDSDILTMDAETTKDETREQLYKTIVNIWTRTSPNIPKISIIKVFLLDYEGTLFLMRNAIQYYGQVQLKKPYSSNAKNSEWYLCCGKRRIQRLQIDFSDQVGIFLICKAMSRQRQAIPYWLKHIEKNYPASLHEFFLTLGFPSLESSFCHRYTIPFSEGKALFHKVQSYVRQGKQHLHSLMLDYENNSPLLDLRNHFICSLRGKITKYYNDILKLNLVIKAVEKGKNWSQLVETLPNMHSVCIVHVDHECFGCEKRLLLKLDFIRNTKIAEQKLLNRVIGYILFFPFGLFKSGSLRA</sequence>
<keyword evidence="8 21" id="KW-0547">Nucleotide-binding</keyword>
<comment type="catalytic activity">
    <reaction evidence="18 21">
        <text>a 5'-end (5'-triphosphoguanosine)-adenylyl-adenylyl-cytidylyl-adenosine in mRNA + S-adenosyl-L-methionine = a 5'-end (5'-triphosphoguanosine)-(2'-O-methyladenylyl)-adenylyl-cytidylyl-adenosine in mRNA + S-adenosyl-L-homocysteine + H(+)</text>
        <dbReference type="Rhea" id="RHEA:65380"/>
        <dbReference type="Rhea" id="RHEA-COMP:16797"/>
        <dbReference type="Rhea" id="RHEA-COMP:16801"/>
        <dbReference type="ChEBI" id="CHEBI:15378"/>
        <dbReference type="ChEBI" id="CHEBI:57856"/>
        <dbReference type="ChEBI" id="CHEBI:59789"/>
        <dbReference type="ChEBI" id="CHEBI:156482"/>
        <dbReference type="ChEBI" id="CHEBI:156484"/>
    </reaction>
</comment>
<dbReference type="PROSITE" id="PS51450">
    <property type="entry name" value="LRR"/>
    <property type="match status" value="1"/>
</dbReference>
<evidence type="ECO:0000313" key="24">
    <source>
        <dbReference type="EMBL" id="AIL25246.1"/>
    </source>
</evidence>
<keyword evidence="3 21" id="KW-0489">Methyltransferase</keyword>
<dbReference type="EMBL" id="KY047763">
    <property type="protein sequence ID" value="APQ46227.1"/>
    <property type="molecule type" value="Viral_cRNA"/>
</dbReference>
<evidence type="ECO:0000256" key="3">
    <source>
        <dbReference type="ARBA" id="ARBA00022603"/>
    </source>
</evidence>
<comment type="catalytic activity">
    <reaction evidence="16">
        <text>a 5'-end triphospho-adenylyl-adenylyl-cytidylyl-adenosine in mRNA + GDP + H(+) = a 5'-end (5'-triphosphoguanosine)-adenylyl-adenylyl-cytidylyl-adenosine in mRNA + diphosphate</text>
        <dbReference type="Rhea" id="RHEA:65436"/>
        <dbReference type="Rhea" id="RHEA-COMP:16797"/>
        <dbReference type="Rhea" id="RHEA-COMP:16799"/>
        <dbReference type="ChEBI" id="CHEBI:15378"/>
        <dbReference type="ChEBI" id="CHEBI:33019"/>
        <dbReference type="ChEBI" id="CHEBI:58189"/>
        <dbReference type="ChEBI" id="CHEBI:156484"/>
        <dbReference type="ChEBI" id="CHEBI:156503"/>
        <dbReference type="EC" id="2.7.7.88"/>
    </reaction>
</comment>
<evidence type="ECO:0000256" key="10">
    <source>
        <dbReference type="ARBA" id="ARBA00022840"/>
    </source>
</evidence>
<comment type="catalytic activity">
    <reaction evidence="21">
        <text>RNA(n) + a ribonucleoside 5'-triphosphate = RNA(n+1) + diphosphate</text>
        <dbReference type="Rhea" id="RHEA:21248"/>
        <dbReference type="Rhea" id="RHEA-COMP:14527"/>
        <dbReference type="Rhea" id="RHEA-COMP:17342"/>
        <dbReference type="ChEBI" id="CHEBI:33019"/>
        <dbReference type="ChEBI" id="CHEBI:61557"/>
        <dbReference type="ChEBI" id="CHEBI:140395"/>
        <dbReference type="EC" id="2.7.7.48"/>
    </reaction>
</comment>
<evidence type="ECO:0000256" key="5">
    <source>
        <dbReference type="ARBA" id="ARBA00022679"/>
    </source>
</evidence>
<accession>A0A077D0Y9</accession>
<dbReference type="GO" id="GO:0005524">
    <property type="term" value="F:ATP binding"/>
    <property type="evidence" value="ECO:0007669"/>
    <property type="project" value="UniProtKB-UniRule"/>
</dbReference>
<evidence type="ECO:0000256" key="1">
    <source>
        <dbReference type="ARBA" id="ARBA00003132"/>
    </source>
</evidence>
<dbReference type="EC" id="2.7.7.48" evidence="21"/>
<dbReference type="InterPro" id="IPR017235">
    <property type="entry name" value="RNA-dir_pol_L_filovirus"/>
</dbReference>
<dbReference type="EMBL" id="KY047764">
    <property type="protein sequence ID" value="APQ46235.1"/>
    <property type="molecule type" value="Viral_cRNA"/>
</dbReference>
<keyword evidence="7 21" id="KW-0548">Nucleotidyltransferase</keyword>
<comment type="catalytic activity">
    <reaction evidence="17 21">
        <text>a 5'-end (5'-triphosphoguanosine)-(2'-O-methyladenylyl)-adenylyl-cytidylyl-adenosine in mRNA + S-adenosyl-L-methionine = a 5'-end (N(7)-methyl 5'-triphosphoguanosine)-(2'-O-methyladenylyl)-adenylyl-cytidylyl-adenosine in mRNA + S-adenosyl-L-homocysteine</text>
        <dbReference type="Rhea" id="RHEA:65440"/>
        <dbReference type="Rhea" id="RHEA-COMP:16798"/>
        <dbReference type="Rhea" id="RHEA-COMP:16801"/>
        <dbReference type="ChEBI" id="CHEBI:57856"/>
        <dbReference type="ChEBI" id="CHEBI:59789"/>
        <dbReference type="ChEBI" id="CHEBI:156482"/>
        <dbReference type="ChEBI" id="CHEBI:156483"/>
    </reaction>
</comment>
<reference evidence="24 33" key="1">
    <citation type="journal article" date="2014" name="J. Virol.">
        <title>Establishment and characterization of a lethal mouse model for the angola strain of marburg virus.</title>
        <authorList>
            <person name="Qiu X."/>
            <person name="Wong G."/>
            <person name="Audet J."/>
            <person name="Cutts T."/>
            <person name="Niu Y."/>
            <person name="Booth S."/>
            <person name="Kobinger G.P."/>
        </authorList>
    </citation>
    <scope>NUCLEOTIDE SEQUENCE [LARGE SCALE GENOMIC DNA]</scope>
    <source>
        <strain evidence="24">NML/M.musculus-lab/AGO/2005/Ang-MA-P2</strain>
    </source>
</reference>
<dbReference type="InterPro" id="IPR014023">
    <property type="entry name" value="Mononeg_RNA_pol_cat"/>
</dbReference>
<evidence type="ECO:0000256" key="18">
    <source>
        <dbReference type="ARBA" id="ARBA00047332"/>
    </source>
</evidence>
<evidence type="ECO:0000256" key="12">
    <source>
        <dbReference type="ARBA" id="ARBA00022953"/>
    </source>
</evidence>
<evidence type="ECO:0000256" key="6">
    <source>
        <dbReference type="ARBA" id="ARBA00022691"/>
    </source>
</evidence>
<dbReference type="EMBL" id="KR867677">
    <property type="protein sequence ID" value="AKI84286.1"/>
    <property type="molecule type" value="Viral_cRNA"/>
</dbReference>
<comment type="catalytic activity">
    <reaction evidence="20 21">
        <text>GTP + H2O = GDP + phosphate + H(+)</text>
        <dbReference type="Rhea" id="RHEA:19669"/>
        <dbReference type="ChEBI" id="CHEBI:15377"/>
        <dbReference type="ChEBI" id="CHEBI:15378"/>
        <dbReference type="ChEBI" id="CHEBI:37565"/>
        <dbReference type="ChEBI" id="CHEBI:43474"/>
        <dbReference type="ChEBI" id="CHEBI:58189"/>
    </reaction>
</comment>
<organism evidence="24 33">
    <name type="scientific">Orthomarburgvirus marburgense</name>
    <dbReference type="NCBI Taxonomy" id="3052505"/>
    <lineage>
        <taxon>Viruses</taxon>
        <taxon>Riboviria</taxon>
        <taxon>Orthornavirae</taxon>
        <taxon>Negarnaviricota</taxon>
        <taxon>Haploviricotina</taxon>
        <taxon>Monjiviricetes</taxon>
        <taxon>Mononegavirales</taxon>
        <taxon>Filoviridae</taxon>
        <taxon>Orthomarburgvirus</taxon>
    </lineage>
</organism>
<evidence type="ECO:0000313" key="26">
    <source>
        <dbReference type="EMBL" id="AKI84286.1"/>
    </source>
</evidence>
<evidence type="ECO:0000256" key="9">
    <source>
        <dbReference type="ARBA" id="ARBA00022801"/>
    </source>
</evidence>
<keyword evidence="5 21" id="KW-0808">Transferase</keyword>
<evidence type="ECO:0000256" key="13">
    <source>
        <dbReference type="ARBA" id="ARBA00023042"/>
    </source>
</evidence>
<keyword evidence="9" id="KW-0378">Hydrolase</keyword>
<evidence type="ECO:0000313" key="33">
    <source>
        <dbReference type="Proteomes" id="UP000137769"/>
    </source>
</evidence>
<evidence type="ECO:0000256" key="7">
    <source>
        <dbReference type="ARBA" id="ARBA00022695"/>
    </source>
</evidence>
<keyword evidence="6 21" id="KW-0949">S-adenosyl-L-methionine</keyword>
<evidence type="ECO:0000256" key="20">
    <source>
        <dbReference type="ARBA" id="ARBA00048548"/>
    </source>
</evidence>
<protein>
    <recommendedName>
        <fullName evidence="21">RNA-directed RNA polymerase L</fullName>
        <shortName evidence="21">Protein L</shortName>
    </recommendedName>
    <alternativeName>
        <fullName evidence="21">Large structural protein</fullName>
    </alternativeName>
    <alternativeName>
        <fullName evidence="21">Replicase</fullName>
    </alternativeName>
    <alternativeName>
        <fullName evidence="21">Transcriptase</fullName>
    </alternativeName>
    <domain>
        <recommendedName>
            <fullName evidence="21">RNA-directed RNA polymerase</fullName>
            <ecNumber evidence="21">2.7.7.48</ecNumber>
        </recommendedName>
    </domain>
    <domain>
        <recommendedName>
            <fullName evidence="21">GTP phosphohydrolase</fullName>
            <ecNumber evidence="21">3.6.1.-</ecNumber>
        </recommendedName>
    </domain>
    <domain>
        <recommendedName>
            <fullName evidence="21">GDP polyribonucleotidyltransferase</fullName>
            <ecNumber evidence="21">2.7.7.88</ecNumber>
        </recommendedName>
        <alternativeName>
            <fullName evidence="21">PRNTase</fullName>
        </alternativeName>
    </domain>
    <domain>
        <recommendedName>
            <fullName evidence="21">mRNA (nucleoside-2'-O-)-methyltransferase</fullName>
            <shortName evidence="21">N1-2'-O-MTase</shortName>
            <ecNumber evidence="21">2.1.1.-</ecNumber>
        </recommendedName>
    </domain>
    <domain>
        <recommendedName>
            <fullName evidence="21">mRNA (guanine-N(7)-)-methyltransferase</fullName>
            <shortName evidence="21">G-N7-MTase</shortName>
        </recommendedName>
    </domain>
</protein>
<dbReference type="EMBL" id="KM261523">
    <property type="protein sequence ID" value="AIL25246.1"/>
    <property type="molecule type" value="Viral_cRNA"/>
</dbReference>
<reference evidence="25" key="2">
    <citation type="submission" date="2015-04" db="EMBL/GenBank/DDBJ databases">
        <authorList>
            <person name="Das S.R."/>
            <person name="Shabman R."/>
            <person name="Halpin R.A."/>
            <person name="Lin X."/>
            <person name="Ransier A."/>
            <person name="Fedorova N."/>
            <person name="Tsitrin T."/>
            <person name="Puri V."/>
            <person name="Stockwell T."/>
            <person name="Amedeo P."/>
            <person name="Bishop B."/>
            <person name="Gupta N."/>
            <person name="Katzel D."/>
            <person name="Schobel S."/>
            <person name="Shrivastava S."/>
            <person name="Alfson K."/>
            <person name="Wentworth D.E."/>
            <person name="Griffiths A."/>
        </authorList>
    </citation>
    <scope>NUCLEOTIDE SEQUENCE</scope>
    <source>
        <strain evidence="25">Marburg virus/H.sapiens-tc/AGO/2005/Angola-810820</strain>
    </source>
</reference>
<evidence type="ECO:0000313" key="28">
    <source>
        <dbReference type="EMBL" id="APQ46227.1"/>
    </source>
</evidence>
<name>A0A077D0Y9_9MONO</name>
<evidence type="ECO:0000313" key="27">
    <source>
        <dbReference type="EMBL" id="AMZ00484.1"/>
    </source>
</evidence>
<reference evidence="27" key="7">
    <citation type="submission" date="2016-03" db="EMBL/GenBank/DDBJ databases">
        <authorList>
            <consortium name="Consortium for Microbial Forensics and Genomics (microFORGE)"/>
            <person name="Rossi S.L."/>
            <person name="Guerbois M."/>
            <person name="Forrester N.L."/>
            <person name="Ksiazek T."/>
            <person name="Lin D."/>
            <person name="Hari K."/>
            <person name="Weaver S.C."/>
        </authorList>
    </citation>
    <scope>NUCLEOTIDE SEQUENCE</scope>
    <source>
        <strain evidence="27">Angola prototype 20051379</strain>
    </source>
</reference>
<dbReference type="GO" id="GO:0016787">
    <property type="term" value="F:hydrolase activity"/>
    <property type="evidence" value="ECO:0007669"/>
    <property type="project" value="UniProtKB-KW"/>
</dbReference>
<evidence type="ECO:0000256" key="8">
    <source>
        <dbReference type="ARBA" id="ARBA00022741"/>
    </source>
</evidence>
<comment type="subcellular location">
    <subcellularLocation>
        <location evidence="21">Virion</location>
    </subcellularLocation>
    <subcellularLocation>
        <location evidence="21">Host cytoplasm</location>
    </subcellularLocation>
</comment>
<keyword evidence="13 21" id="KW-0506">mRNA capping</keyword>
<dbReference type="EMBL" id="KR063674">
    <property type="protein sequence ID" value="AKB09575.1"/>
    <property type="molecule type" value="Viral_cRNA"/>
</dbReference>
<dbReference type="Pfam" id="PF14318">
    <property type="entry name" value="Mononeg_mRNAcap"/>
    <property type="match status" value="1"/>
</dbReference>
<evidence type="ECO:0000256" key="15">
    <source>
        <dbReference type="ARBA" id="ARBA00023268"/>
    </source>
</evidence>
<keyword evidence="4 21" id="KW-0507">mRNA processing</keyword>
<dbReference type="EMBL" id="MF939097">
    <property type="protein sequence ID" value="AWO14200.1"/>
    <property type="molecule type" value="Viral_cRNA"/>
</dbReference>